<accession>A0ABU5ZC27</accession>
<evidence type="ECO:0000313" key="1">
    <source>
        <dbReference type="EMBL" id="MEB3100075.1"/>
    </source>
</evidence>
<organism evidence="1 2">
    <name type="scientific">Ferviditalea candida</name>
    <dbReference type="NCBI Taxonomy" id="3108399"/>
    <lineage>
        <taxon>Bacteria</taxon>
        <taxon>Bacillati</taxon>
        <taxon>Bacillota</taxon>
        <taxon>Bacilli</taxon>
        <taxon>Bacillales</taxon>
        <taxon>Paenibacillaceae</taxon>
        <taxon>Ferviditalea</taxon>
    </lineage>
</organism>
<evidence type="ECO:0000313" key="2">
    <source>
        <dbReference type="Proteomes" id="UP001310386"/>
    </source>
</evidence>
<protein>
    <submittedName>
        <fullName evidence="1">Uncharacterized protein</fullName>
    </submittedName>
</protein>
<dbReference type="RefSeq" id="WP_371752190.1">
    <property type="nucleotide sequence ID" value="NZ_JAYJLD010000001.1"/>
</dbReference>
<sequence length="62" mass="7036">MIVLMLISLSGIAVYYLLTPPKLSDKEIFSAYETFAEIQSYNPEKTAVVKHGQHAYEKPTFL</sequence>
<dbReference type="Proteomes" id="UP001310386">
    <property type="component" value="Unassembled WGS sequence"/>
</dbReference>
<keyword evidence="2" id="KW-1185">Reference proteome</keyword>
<proteinExistence type="predicted"/>
<gene>
    <name evidence="1" type="ORF">VF724_00135</name>
</gene>
<comment type="caution">
    <text evidence="1">The sequence shown here is derived from an EMBL/GenBank/DDBJ whole genome shotgun (WGS) entry which is preliminary data.</text>
</comment>
<name>A0ABU5ZC27_9BACL</name>
<reference evidence="1" key="1">
    <citation type="submission" date="2023-12" db="EMBL/GenBank/DDBJ databases">
        <title>Fervidustalea candida gen. nov., sp. nov., a novel member of the family Paenibacillaceae isolated from a geothermal area.</title>
        <authorList>
            <person name="Li W.-J."/>
            <person name="Jiao J.-Y."/>
            <person name="Chen Y."/>
        </authorList>
    </citation>
    <scope>NUCLEOTIDE SEQUENCE</scope>
    <source>
        <strain evidence="1">SYSU GA230002</strain>
    </source>
</reference>
<dbReference type="EMBL" id="JAYJLD010000001">
    <property type="protein sequence ID" value="MEB3100075.1"/>
    <property type="molecule type" value="Genomic_DNA"/>
</dbReference>